<organism evidence="1 2">
    <name type="scientific">Racocetra persica</name>
    <dbReference type="NCBI Taxonomy" id="160502"/>
    <lineage>
        <taxon>Eukaryota</taxon>
        <taxon>Fungi</taxon>
        <taxon>Fungi incertae sedis</taxon>
        <taxon>Mucoromycota</taxon>
        <taxon>Glomeromycotina</taxon>
        <taxon>Glomeromycetes</taxon>
        <taxon>Diversisporales</taxon>
        <taxon>Gigasporaceae</taxon>
        <taxon>Racocetra</taxon>
    </lineage>
</organism>
<gene>
    <name evidence="1" type="ORF">RPERSI_LOCUS26998</name>
</gene>
<reference evidence="1" key="1">
    <citation type="submission" date="2021-06" db="EMBL/GenBank/DDBJ databases">
        <authorList>
            <person name="Kallberg Y."/>
            <person name="Tangrot J."/>
            <person name="Rosling A."/>
        </authorList>
    </citation>
    <scope>NUCLEOTIDE SEQUENCE</scope>
    <source>
        <strain evidence="1">MA461A</strain>
    </source>
</reference>
<protein>
    <submittedName>
        <fullName evidence="1">1065_t:CDS:1</fullName>
    </submittedName>
</protein>
<accession>A0ACA9S6A7</accession>
<evidence type="ECO:0000313" key="2">
    <source>
        <dbReference type="Proteomes" id="UP000789920"/>
    </source>
</evidence>
<sequence length="143" mass="15890">QMKAIFPEISRTCGNDSVPFRIPGKEVKKGEEKKENETEIKKSVASLGKRDEENINVDGGGELQIVINRKDLERYSTINSGGKKGAISAYDNHQIGFTPTSGSNSDLPDKKTYSPKKDNSQEGKNNPLTDAEKQQILQYFLKN</sequence>
<keyword evidence="2" id="KW-1185">Reference proteome</keyword>
<name>A0ACA9S6A7_9GLOM</name>
<dbReference type="EMBL" id="CAJVQC010093973">
    <property type="protein sequence ID" value="CAG8827529.1"/>
    <property type="molecule type" value="Genomic_DNA"/>
</dbReference>
<comment type="caution">
    <text evidence="1">The sequence shown here is derived from an EMBL/GenBank/DDBJ whole genome shotgun (WGS) entry which is preliminary data.</text>
</comment>
<evidence type="ECO:0000313" key="1">
    <source>
        <dbReference type="EMBL" id="CAG8827529.1"/>
    </source>
</evidence>
<proteinExistence type="predicted"/>
<dbReference type="Proteomes" id="UP000789920">
    <property type="component" value="Unassembled WGS sequence"/>
</dbReference>
<feature type="non-terminal residue" evidence="1">
    <location>
        <position position="1"/>
    </location>
</feature>
<feature type="non-terminal residue" evidence="1">
    <location>
        <position position="143"/>
    </location>
</feature>